<evidence type="ECO:0000256" key="1">
    <source>
        <dbReference type="SAM" id="MobiDB-lite"/>
    </source>
</evidence>
<proteinExistence type="predicted"/>
<evidence type="ECO:0000313" key="3">
    <source>
        <dbReference type="EMBL" id="KAL3795100.1"/>
    </source>
</evidence>
<keyword evidence="2" id="KW-1133">Transmembrane helix</keyword>
<feature type="region of interest" description="Disordered" evidence="1">
    <location>
        <begin position="46"/>
        <end position="77"/>
    </location>
</feature>
<organism evidence="3 4">
    <name type="scientific">Cyclotella atomus</name>
    <dbReference type="NCBI Taxonomy" id="382360"/>
    <lineage>
        <taxon>Eukaryota</taxon>
        <taxon>Sar</taxon>
        <taxon>Stramenopiles</taxon>
        <taxon>Ochrophyta</taxon>
        <taxon>Bacillariophyta</taxon>
        <taxon>Coscinodiscophyceae</taxon>
        <taxon>Thalassiosirophycidae</taxon>
        <taxon>Stephanodiscales</taxon>
        <taxon>Stephanodiscaceae</taxon>
        <taxon>Cyclotella</taxon>
    </lineage>
</organism>
<protein>
    <submittedName>
        <fullName evidence="3">Uncharacterized protein</fullName>
    </submittedName>
</protein>
<keyword evidence="2" id="KW-0472">Membrane</keyword>
<dbReference type="Proteomes" id="UP001530400">
    <property type="component" value="Unassembled WGS sequence"/>
</dbReference>
<accession>A0ABD3Q4K3</accession>
<feature type="compositionally biased region" description="Polar residues" evidence="1">
    <location>
        <begin position="307"/>
        <end position="321"/>
    </location>
</feature>
<feature type="region of interest" description="Disordered" evidence="1">
    <location>
        <begin position="248"/>
        <end position="339"/>
    </location>
</feature>
<evidence type="ECO:0000256" key="2">
    <source>
        <dbReference type="SAM" id="Phobius"/>
    </source>
</evidence>
<gene>
    <name evidence="3" type="ORF">ACHAWO_009263</name>
</gene>
<sequence>MAQQSPISPDSRKKKPALPSLLSNLRNAHSAIATSVVGTSEARPLVSGTVSTNSGQSSNTYTADRSSMKRSVTASLSSSNRAPSALFDTAPNIRLNTNPGPTSLSSALTNFQQRYENTWRKRNQHLHKEDDSLMHNTKRRRQIRVSIPQAFLLSSLCFFIAIPLLVLLYVLARKSVFGDEGVDLSEHKYEVKTFDGEMTVGNQQTVLEELENQFKDVKVDAVAQAGEVGSDSIEMNQEELHELKLDGVSGNTNVLDSSQDGQQDSDISNQPDKNLRGYQAPGIDESKAETIISAKSMEDESDPKIDSSGNMLVESEQNSIVDKSDADNIDHSVSDKDST</sequence>
<reference evidence="3 4" key="1">
    <citation type="submission" date="2024-10" db="EMBL/GenBank/DDBJ databases">
        <title>Updated reference genomes for cyclostephanoid diatoms.</title>
        <authorList>
            <person name="Roberts W.R."/>
            <person name="Alverson A.J."/>
        </authorList>
    </citation>
    <scope>NUCLEOTIDE SEQUENCE [LARGE SCALE GENOMIC DNA]</scope>
    <source>
        <strain evidence="3 4">AJA010-31</strain>
    </source>
</reference>
<feature type="transmembrane region" description="Helical" evidence="2">
    <location>
        <begin position="150"/>
        <end position="172"/>
    </location>
</feature>
<feature type="compositionally biased region" description="Low complexity" evidence="1">
    <location>
        <begin position="256"/>
        <end position="270"/>
    </location>
</feature>
<name>A0ABD3Q4K3_9STRA</name>
<feature type="compositionally biased region" description="Basic and acidic residues" evidence="1">
    <location>
        <begin position="322"/>
        <end position="339"/>
    </location>
</feature>
<keyword evidence="4" id="KW-1185">Reference proteome</keyword>
<evidence type="ECO:0000313" key="4">
    <source>
        <dbReference type="Proteomes" id="UP001530400"/>
    </source>
</evidence>
<keyword evidence="2" id="KW-0812">Transmembrane</keyword>
<dbReference type="EMBL" id="JALLPJ020000334">
    <property type="protein sequence ID" value="KAL3795100.1"/>
    <property type="molecule type" value="Genomic_DNA"/>
</dbReference>
<comment type="caution">
    <text evidence="3">The sequence shown here is derived from an EMBL/GenBank/DDBJ whole genome shotgun (WGS) entry which is preliminary data.</text>
</comment>
<feature type="compositionally biased region" description="Polar residues" evidence="1">
    <location>
        <begin position="48"/>
        <end position="77"/>
    </location>
</feature>
<feature type="compositionally biased region" description="Basic and acidic residues" evidence="1">
    <location>
        <begin position="296"/>
        <end position="305"/>
    </location>
</feature>
<feature type="region of interest" description="Disordered" evidence="1">
    <location>
        <begin position="1"/>
        <end position="20"/>
    </location>
</feature>
<dbReference type="AlphaFoldDB" id="A0ABD3Q4K3"/>